<gene>
    <name evidence="1" type="ORF">M513_03429</name>
</gene>
<proteinExistence type="predicted"/>
<keyword evidence="2" id="KW-1185">Reference proteome</keyword>
<dbReference type="Proteomes" id="UP000030764">
    <property type="component" value="Unassembled WGS sequence"/>
</dbReference>
<dbReference type="EMBL" id="KL363198">
    <property type="protein sequence ID" value="KFD55681.1"/>
    <property type="molecule type" value="Genomic_DNA"/>
</dbReference>
<evidence type="ECO:0000313" key="2">
    <source>
        <dbReference type="Proteomes" id="UP000030764"/>
    </source>
</evidence>
<evidence type="ECO:0000313" key="1">
    <source>
        <dbReference type="EMBL" id="KFD55681.1"/>
    </source>
</evidence>
<organism evidence="1 2">
    <name type="scientific">Trichuris suis</name>
    <name type="common">pig whipworm</name>
    <dbReference type="NCBI Taxonomy" id="68888"/>
    <lineage>
        <taxon>Eukaryota</taxon>
        <taxon>Metazoa</taxon>
        <taxon>Ecdysozoa</taxon>
        <taxon>Nematoda</taxon>
        <taxon>Enoplea</taxon>
        <taxon>Dorylaimia</taxon>
        <taxon>Trichinellida</taxon>
        <taxon>Trichuridae</taxon>
        <taxon>Trichuris</taxon>
    </lineage>
</organism>
<sequence length="109" mass="11540">MLSGFIRLPEASRTKIPLSRKASLSSSHDSIWAVERIGLSESLKSDINVNGVKTSGTSPMVSFGVIVIYASLKKSMLSNQLVVGTVLPEDGSAAIFSNDASRAADMLQV</sequence>
<name>A0A085MEN5_9BILA</name>
<accession>A0A085MEN5</accession>
<dbReference type="AlphaFoldDB" id="A0A085MEN5"/>
<reference evidence="1 2" key="1">
    <citation type="journal article" date="2014" name="Nat. Genet.">
        <title>Genome and transcriptome of the porcine whipworm Trichuris suis.</title>
        <authorList>
            <person name="Jex A.R."/>
            <person name="Nejsum P."/>
            <person name="Schwarz E.M."/>
            <person name="Hu L."/>
            <person name="Young N.D."/>
            <person name="Hall R.S."/>
            <person name="Korhonen P.K."/>
            <person name="Liao S."/>
            <person name="Thamsborg S."/>
            <person name="Xia J."/>
            <person name="Xu P."/>
            <person name="Wang S."/>
            <person name="Scheerlinck J.P."/>
            <person name="Hofmann A."/>
            <person name="Sternberg P.W."/>
            <person name="Wang J."/>
            <person name="Gasser R.B."/>
        </authorList>
    </citation>
    <scope>NUCLEOTIDE SEQUENCE [LARGE SCALE GENOMIC DNA]</scope>
    <source>
        <strain evidence="1">DCEP-RM93M</strain>
    </source>
</reference>
<protein>
    <submittedName>
        <fullName evidence="1">Uncharacterized protein</fullName>
    </submittedName>
</protein>